<feature type="non-terminal residue" evidence="9">
    <location>
        <position position="132"/>
    </location>
</feature>
<dbReference type="Gene3D" id="3.20.20.220">
    <property type="match status" value="1"/>
</dbReference>
<dbReference type="InterPro" id="IPR053806">
    <property type="entry name" value="MTHFR_C"/>
</dbReference>
<feature type="domain" description="MTHFR SAM-binding regulatory" evidence="8">
    <location>
        <begin position="73"/>
        <end position="126"/>
    </location>
</feature>
<dbReference type="Pfam" id="PF21895">
    <property type="entry name" value="MTHFR_C"/>
    <property type="match status" value="1"/>
</dbReference>
<keyword evidence="10" id="KW-1185">Reference proteome</keyword>
<dbReference type="UniPathway" id="UPA00193"/>
<dbReference type="InterPro" id="IPR029041">
    <property type="entry name" value="FAD-linked_oxidoreductase-like"/>
</dbReference>
<proteinExistence type="inferred from homology"/>
<evidence type="ECO:0000256" key="5">
    <source>
        <dbReference type="ARBA" id="ARBA00022827"/>
    </source>
</evidence>
<dbReference type="EMBL" id="LSSK01001034">
    <property type="protein sequence ID" value="OMH80920.1"/>
    <property type="molecule type" value="Genomic_DNA"/>
</dbReference>
<keyword evidence="5" id="KW-0274">FAD</keyword>
<comment type="cofactor">
    <cofactor evidence="1">
        <name>FAD</name>
        <dbReference type="ChEBI" id="CHEBI:57692"/>
    </cofactor>
</comment>
<evidence type="ECO:0000313" key="9">
    <source>
        <dbReference type="EMBL" id="OMH80920.1"/>
    </source>
</evidence>
<organism evidence="9 10">
    <name type="scientific">Zancudomyces culisetae</name>
    <name type="common">Gut fungus</name>
    <name type="synonym">Smittium culisetae</name>
    <dbReference type="NCBI Taxonomy" id="1213189"/>
    <lineage>
        <taxon>Eukaryota</taxon>
        <taxon>Fungi</taxon>
        <taxon>Fungi incertae sedis</taxon>
        <taxon>Zoopagomycota</taxon>
        <taxon>Kickxellomycotina</taxon>
        <taxon>Harpellomycetes</taxon>
        <taxon>Harpellales</taxon>
        <taxon>Legeriomycetaceae</taxon>
        <taxon>Zancudomyces</taxon>
    </lineage>
</organism>
<evidence type="ECO:0000256" key="1">
    <source>
        <dbReference type="ARBA" id="ARBA00001974"/>
    </source>
</evidence>
<comment type="pathway">
    <text evidence="2 7">One-carbon metabolism; tetrahydrofolate interconversion.</text>
</comment>
<name>A0A1R1PIX0_ZANCU</name>
<dbReference type="PANTHER" id="PTHR45754">
    <property type="entry name" value="METHYLENETETRAHYDROFOLATE REDUCTASE"/>
    <property type="match status" value="1"/>
</dbReference>
<evidence type="ECO:0000256" key="6">
    <source>
        <dbReference type="ARBA" id="ARBA00023002"/>
    </source>
</evidence>
<accession>A0A1R1PIX0</accession>
<comment type="caution">
    <text evidence="9">The sequence shown here is derived from an EMBL/GenBank/DDBJ whole genome shotgun (WGS) entry which is preliminary data.</text>
</comment>
<keyword evidence="6" id="KW-0560">Oxidoreductase</keyword>
<comment type="similarity">
    <text evidence="3">Belongs to the methylenetetrahydrofolate reductase family.</text>
</comment>
<sequence>MVELCGIEVPKRVMEELAAIKDDDLQVKDYGIKYGVEMVREILEFGDEQLGLIQTKRDTNNKQQDICCEETKTLPWPMGSIREGELVRPIFWNNNQQSYIQRTNSWDEFPNGRWGDFRSPAYGELVHGMNWR</sequence>
<dbReference type="GO" id="GO:0035999">
    <property type="term" value="P:tetrahydrofolate interconversion"/>
    <property type="evidence" value="ECO:0007669"/>
    <property type="project" value="UniProtKB-UniPathway"/>
</dbReference>
<dbReference type="OrthoDB" id="16284at2759"/>
<dbReference type="Pfam" id="PF02219">
    <property type="entry name" value="MTHFR"/>
    <property type="match status" value="1"/>
</dbReference>
<keyword evidence="4" id="KW-0285">Flavoprotein</keyword>
<reference evidence="10" key="1">
    <citation type="submission" date="2017-01" db="EMBL/GenBank/DDBJ databases">
        <authorList>
            <person name="Wang Y."/>
            <person name="White M."/>
            <person name="Kvist S."/>
            <person name="Moncalvo J.-M."/>
        </authorList>
    </citation>
    <scope>NUCLEOTIDE SEQUENCE [LARGE SCALE GENOMIC DNA]</scope>
    <source>
        <strain evidence="10">COL-18-3</strain>
    </source>
</reference>
<dbReference type="AlphaFoldDB" id="A0A1R1PIX0"/>
<evidence type="ECO:0000256" key="2">
    <source>
        <dbReference type="ARBA" id="ARBA00004777"/>
    </source>
</evidence>
<dbReference type="GO" id="GO:0004489">
    <property type="term" value="F:methylenetetrahydrofolate reductase [NAD(P)H] activity"/>
    <property type="evidence" value="ECO:0007669"/>
    <property type="project" value="InterPro"/>
</dbReference>
<dbReference type="GO" id="GO:0009086">
    <property type="term" value="P:methionine biosynthetic process"/>
    <property type="evidence" value="ECO:0007669"/>
    <property type="project" value="TreeGrafter"/>
</dbReference>
<gene>
    <name evidence="9" type="ORF">AX774_g5632</name>
</gene>
<evidence type="ECO:0000256" key="7">
    <source>
        <dbReference type="RuleBase" id="RU004254"/>
    </source>
</evidence>
<dbReference type="GO" id="GO:0005829">
    <property type="term" value="C:cytosol"/>
    <property type="evidence" value="ECO:0007669"/>
    <property type="project" value="TreeGrafter"/>
</dbReference>
<evidence type="ECO:0000256" key="4">
    <source>
        <dbReference type="ARBA" id="ARBA00022630"/>
    </source>
</evidence>
<dbReference type="PANTHER" id="PTHR45754:SF3">
    <property type="entry name" value="METHYLENETETRAHYDROFOLATE REDUCTASE (NADPH)"/>
    <property type="match status" value="1"/>
</dbReference>
<evidence type="ECO:0000256" key="3">
    <source>
        <dbReference type="ARBA" id="ARBA00006743"/>
    </source>
</evidence>
<protein>
    <submittedName>
        <fullName evidence="9">Methylenetetrahydrofolate reductase</fullName>
    </submittedName>
</protein>
<evidence type="ECO:0000259" key="8">
    <source>
        <dbReference type="Pfam" id="PF21895"/>
    </source>
</evidence>
<dbReference type="Proteomes" id="UP000188320">
    <property type="component" value="Unassembled WGS sequence"/>
</dbReference>
<dbReference type="SUPFAM" id="SSF51730">
    <property type="entry name" value="FAD-linked oxidoreductase"/>
    <property type="match status" value="1"/>
</dbReference>
<dbReference type="InterPro" id="IPR003171">
    <property type="entry name" value="Mehydrof_redctse-like"/>
</dbReference>
<evidence type="ECO:0000313" key="10">
    <source>
        <dbReference type="Proteomes" id="UP000188320"/>
    </source>
</evidence>
<dbReference type="GO" id="GO:0071949">
    <property type="term" value="F:FAD binding"/>
    <property type="evidence" value="ECO:0007669"/>
    <property type="project" value="TreeGrafter"/>
</dbReference>